<dbReference type="EMBL" id="PCMW01000013">
    <property type="protein sequence ID" value="PDS26519.1"/>
    <property type="molecule type" value="Genomic_DNA"/>
</dbReference>
<name>A0A2H3KQ90_9FLAO</name>
<dbReference type="RefSeq" id="WP_097553387.1">
    <property type="nucleotide sequence ID" value="NZ_PCMW01000013.1"/>
</dbReference>
<dbReference type="Pfam" id="PF25594">
    <property type="entry name" value="GldB_lipo"/>
    <property type="match status" value="1"/>
</dbReference>
<evidence type="ECO:0000313" key="2">
    <source>
        <dbReference type="Proteomes" id="UP000220828"/>
    </source>
</evidence>
<keyword evidence="1" id="KW-0449">Lipoprotein</keyword>
<protein>
    <submittedName>
        <fullName evidence="1">Gliding motility lipoprotein GldB</fullName>
    </submittedName>
</protein>
<dbReference type="Proteomes" id="UP000220828">
    <property type="component" value="Unassembled WGS sequence"/>
</dbReference>
<dbReference type="InterPro" id="IPR019853">
    <property type="entry name" value="GldB-like"/>
</dbReference>
<proteinExistence type="predicted"/>
<gene>
    <name evidence="1" type="primary">gldB</name>
    <name evidence="1" type="ORF">B0A77_02150</name>
</gene>
<evidence type="ECO:0000313" key="1">
    <source>
        <dbReference type="EMBL" id="PDS26519.1"/>
    </source>
</evidence>
<dbReference type="AlphaFoldDB" id="A0A2H3KQ90"/>
<dbReference type="OrthoDB" id="976022at2"/>
<sequence>MKKIFFLIALALFLNSCNHKSKDEKDIEKTVVNIKITRFDKLFFESKPSNLTKLKLEFPYFFPAGNPDTVWTNKMTNPLWQELYKEVQKKYPNTDKLQSDIENVVQHIKYYYPKSQNPKVITLISEMDYNFKTIYADSIILVPLELYLGKDHRFYQNEFPDYIKQNFEPQRIPADLVENFAIQKIAPPSNKDLLSYMIYAGKILYMKDKFLPNMTDEDKMGYKKEQITWCLENENYIWRFFIDNNLLYDTDPKLAPRFVNPAPFSKFYLEIDNESPGSVGAWIGWQIVRSYMENNDTKLTDVMAMDAKAIFEKSKYKPKK</sequence>
<dbReference type="NCBIfam" id="TIGR03514">
    <property type="entry name" value="GldB_lipo"/>
    <property type="match status" value="1"/>
</dbReference>
<comment type="caution">
    <text evidence="1">The sequence shown here is derived from an EMBL/GenBank/DDBJ whole genome shotgun (WGS) entry which is preliminary data.</text>
</comment>
<organism evidence="1 2">
    <name type="scientific">Flavobacterium branchiophilum</name>
    <dbReference type="NCBI Taxonomy" id="55197"/>
    <lineage>
        <taxon>Bacteria</taxon>
        <taxon>Pseudomonadati</taxon>
        <taxon>Bacteroidota</taxon>
        <taxon>Flavobacteriia</taxon>
        <taxon>Flavobacteriales</taxon>
        <taxon>Flavobacteriaceae</taxon>
        <taxon>Flavobacterium</taxon>
    </lineage>
</organism>
<accession>A0A2H3KQ90</accession>
<reference evidence="1 2" key="1">
    <citation type="submission" date="2017-09" db="EMBL/GenBank/DDBJ databases">
        <title>Whole genomes of Flavobacteriaceae.</title>
        <authorList>
            <person name="Stine C."/>
            <person name="Li C."/>
            <person name="Tadesse D."/>
        </authorList>
    </citation>
    <scope>NUCLEOTIDE SEQUENCE [LARGE SCALE GENOMIC DNA]</scope>
    <source>
        <strain evidence="1 2">ATCC 35036</strain>
    </source>
</reference>